<dbReference type="EMBL" id="VZAH01000058">
    <property type="protein sequence ID" value="MQP13930.1"/>
    <property type="molecule type" value="Genomic_DNA"/>
</dbReference>
<dbReference type="AlphaFoldDB" id="A0A6G1VKK6"/>
<dbReference type="RefSeq" id="WP_153089436.1">
    <property type="nucleotide sequence ID" value="NZ_VZAH01000058.1"/>
</dbReference>
<proteinExistence type="predicted"/>
<sequence>MIIEQTLYGYNKGHGLLASSFPVRPNNDSSLMSVLSDWTGFRNELGEDSYMTFYPLSNGEKYAFAKTWYADEMERPGCVWTHTLIVDLNDMDRNFDFRVLNDYFRRPQKDEYDFYQHKIEIDNFETRYSNVVFSMFDDTSLLVLYLLLLGNNKNLFIYMDKDQRAYVALCFYLLQYLPLDILKWVSLSTGSVSRRKLGSEDFSIQFTDNITNISLSNAPWNGKIAKENFTNGLLYIFEQSKRENDTFPSLIRLFREDIKDEQEKLFAFAMLMKELDTALNEKVGGKEYANVLSLLEEYFPEQNEGIRLKSNFLSEKISSLYGTEEDYLFHIASLKNDSFLHPLLTHFTQRLMLLDKNRHNDYVALIDKIAKIEHPNATACNGLIYAIDHMEEEELLRMASNNWKKILPFLNDNDRFFDSGMWLRISNEQFNDIFLLYCRRDFATFKYWDELLKKVIASEALADENISSQLVINTNDAVQIIFDSANNPHLSVISPFLLLSCMQKKEEFWGWLEKQKIINERVENFIIHQIDPTAIYVKKSQSCSWRALLEADNGEKCIDFYLYLYLLAHNWKDRLSVEMLKHSFYPIYQDLSKSKLSIKDWDRISRVTPNRYFIANWDKCKILSRGLVDYLKDCDVDIDEVRVFSPNKKVNERLTQYWKKKKN</sequence>
<evidence type="ECO:0000313" key="1">
    <source>
        <dbReference type="EMBL" id="MQP13930.1"/>
    </source>
</evidence>
<comment type="caution">
    <text evidence="1">The sequence shown here is derived from an EMBL/GenBank/DDBJ whole genome shotgun (WGS) entry which is preliminary data.</text>
</comment>
<accession>A0A6G1VKK6</accession>
<protein>
    <submittedName>
        <fullName evidence="1">Uncharacterized protein</fullName>
    </submittedName>
</protein>
<organism evidence="1 2">
    <name type="scientific">Segatella copri</name>
    <dbReference type="NCBI Taxonomy" id="165179"/>
    <lineage>
        <taxon>Bacteria</taxon>
        <taxon>Pseudomonadati</taxon>
        <taxon>Bacteroidota</taxon>
        <taxon>Bacteroidia</taxon>
        <taxon>Bacteroidales</taxon>
        <taxon>Prevotellaceae</taxon>
        <taxon>Segatella</taxon>
    </lineage>
</organism>
<dbReference type="Pfam" id="PF20012">
    <property type="entry name" value="GAP1-N1"/>
    <property type="match status" value="1"/>
</dbReference>
<name>A0A6G1VKK6_9BACT</name>
<dbReference type="OrthoDB" id="252376at2"/>
<evidence type="ECO:0000313" key="2">
    <source>
        <dbReference type="Proteomes" id="UP000477980"/>
    </source>
</evidence>
<gene>
    <name evidence="1" type="ORF">F7D25_05810</name>
</gene>
<dbReference type="Proteomes" id="UP000477980">
    <property type="component" value="Unassembled WGS sequence"/>
</dbReference>
<reference evidence="1 2" key="1">
    <citation type="submission" date="2019-09" db="EMBL/GenBank/DDBJ databases">
        <title>Distinct polysaccharide growth profiles of human intestinal Prevotella copri isolates.</title>
        <authorList>
            <person name="Fehlner-Peach H."/>
            <person name="Magnabosco C."/>
            <person name="Raghavan V."/>
            <person name="Scher J.U."/>
            <person name="Tett A."/>
            <person name="Cox L.M."/>
            <person name="Gottsegen C."/>
            <person name="Watters A."/>
            <person name="Wiltshire- Gordon J.D."/>
            <person name="Segata N."/>
            <person name="Bonneau R."/>
            <person name="Littman D.R."/>
        </authorList>
    </citation>
    <scope>NUCLEOTIDE SEQUENCE [LARGE SCALE GENOMIC DNA]</scope>
    <source>
        <strain evidence="2">iAA917</strain>
    </source>
</reference>